<dbReference type="AlphaFoldDB" id="A0A9W6UZU2"/>
<dbReference type="Proteomes" id="UP001165124">
    <property type="component" value="Unassembled WGS sequence"/>
</dbReference>
<evidence type="ECO:0000256" key="1">
    <source>
        <dbReference type="SAM" id="MobiDB-lite"/>
    </source>
</evidence>
<feature type="compositionally biased region" description="Basic and acidic residues" evidence="1">
    <location>
        <begin position="47"/>
        <end position="60"/>
    </location>
</feature>
<proteinExistence type="predicted"/>
<reference evidence="2" key="1">
    <citation type="submission" date="2023-02" db="EMBL/GenBank/DDBJ databases">
        <title>Actinomadura rubrobrunea NBRC 14622.</title>
        <authorList>
            <person name="Ichikawa N."/>
            <person name="Sato H."/>
            <person name="Tonouchi N."/>
        </authorList>
    </citation>
    <scope>NUCLEOTIDE SEQUENCE</scope>
    <source>
        <strain evidence="2">NBRC 14622</strain>
    </source>
</reference>
<accession>A0A9W6UZU2</accession>
<comment type="caution">
    <text evidence="2">The sequence shown here is derived from an EMBL/GenBank/DDBJ whole genome shotgun (WGS) entry which is preliminary data.</text>
</comment>
<organism evidence="2 3">
    <name type="scientific">Actinomadura rubrobrunea</name>
    <dbReference type="NCBI Taxonomy" id="115335"/>
    <lineage>
        <taxon>Bacteria</taxon>
        <taxon>Bacillati</taxon>
        <taxon>Actinomycetota</taxon>
        <taxon>Actinomycetes</taxon>
        <taxon>Streptosporangiales</taxon>
        <taxon>Thermomonosporaceae</taxon>
        <taxon>Actinomadura</taxon>
    </lineage>
</organism>
<feature type="compositionally biased region" description="Low complexity" evidence="1">
    <location>
        <begin position="11"/>
        <end position="26"/>
    </location>
</feature>
<evidence type="ECO:0000313" key="2">
    <source>
        <dbReference type="EMBL" id="GLW67145.1"/>
    </source>
</evidence>
<gene>
    <name evidence="2" type="ORF">Arub01_53880</name>
</gene>
<keyword evidence="3" id="KW-1185">Reference proteome</keyword>
<evidence type="ECO:0000313" key="3">
    <source>
        <dbReference type="Proteomes" id="UP001165124"/>
    </source>
</evidence>
<feature type="region of interest" description="Disordered" evidence="1">
    <location>
        <begin position="38"/>
        <end position="78"/>
    </location>
</feature>
<name>A0A9W6UZU2_9ACTN</name>
<dbReference type="EMBL" id="BSRZ01000020">
    <property type="protein sequence ID" value="GLW67145.1"/>
    <property type="molecule type" value="Genomic_DNA"/>
</dbReference>
<feature type="region of interest" description="Disordered" evidence="1">
    <location>
        <begin position="1"/>
        <end position="26"/>
    </location>
</feature>
<sequence>MTRTGASARDGSGAPVTAAAAAPVSSASSVINLTSGAVSLTMGPSENGKRSHMASDDRAAVDAFSPGPEDFHSSIVGEGPANTASRLLVHVQVRMQPHRVAGIRADSGRMVIPSAWGDEWPLRHRARRRDDGAGAGFQPS</sequence>
<protein>
    <submittedName>
        <fullName evidence="2">Uncharacterized protein</fullName>
    </submittedName>
</protein>